<evidence type="ECO:0000256" key="4">
    <source>
        <dbReference type="PROSITE-ProRule" id="PRU00169"/>
    </source>
</evidence>
<keyword evidence="2" id="KW-0238">DNA-binding</keyword>
<dbReference type="AlphaFoldDB" id="A0A1F7RJA8"/>
<dbReference type="InterPro" id="IPR011006">
    <property type="entry name" value="CheY-like_superfamily"/>
</dbReference>
<evidence type="ECO:0008006" key="9">
    <source>
        <dbReference type="Google" id="ProtNLM"/>
    </source>
</evidence>
<dbReference type="Pfam" id="PF12833">
    <property type="entry name" value="HTH_18"/>
    <property type="match status" value="1"/>
</dbReference>
<gene>
    <name evidence="7" type="ORF">A2042_05065</name>
</gene>
<evidence type="ECO:0000256" key="1">
    <source>
        <dbReference type="ARBA" id="ARBA00023015"/>
    </source>
</evidence>
<dbReference type="InterPro" id="IPR018062">
    <property type="entry name" value="HTH_AraC-typ_CS"/>
</dbReference>
<feature type="domain" description="HTH araC/xylS-type" evidence="5">
    <location>
        <begin position="138"/>
        <end position="236"/>
    </location>
</feature>
<dbReference type="SMART" id="SM00342">
    <property type="entry name" value="HTH_ARAC"/>
    <property type="match status" value="1"/>
</dbReference>
<dbReference type="Gene3D" id="1.10.10.60">
    <property type="entry name" value="Homeodomain-like"/>
    <property type="match status" value="2"/>
</dbReference>
<dbReference type="InterPro" id="IPR001789">
    <property type="entry name" value="Sig_transdc_resp-reg_receiver"/>
</dbReference>
<dbReference type="PANTHER" id="PTHR43280">
    <property type="entry name" value="ARAC-FAMILY TRANSCRIPTIONAL REGULATOR"/>
    <property type="match status" value="1"/>
</dbReference>
<evidence type="ECO:0000259" key="6">
    <source>
        <dbReference type="PROSITE" id="PS50110"/>
    </source>
</evidence>
<dbReference type="InterPro" id="IPR018060">
    <property type="entry name" value="HTH_AraC"/>
</dbReference>
<dbReference type="SUPFAM" id="SSF46689">
    <property type="entry name" value="Homeodomain-like"/>
    <property type="match status" value="2"/>
</dbReference>
<dbReference type="InterPro" id="IPR009057">
    <property type="entry name" value="Homeodomain-like_sf"/>
</dbReference>
<accession>A0A1F7RJA8</accession>
<dbReference type="Proteomes" id="UP000178526">
    <property type="component" value="Unassembled WGS sequence"/>
</dbReference>
<dbReference type="PROSITE" id="PS01124">
    <property type="entry name" value="HTH_ARAC_FAMILY_2"/>
    <property type="match status" value="1"/>
</dbReference>
<dbReference type="PRINTS" id="PR00032">
    <property type="entry name" value="HTHARAC"/>
</dbReference>
<dbReference type="PANTHER" id="PTHR43280:SF10">
    <property type="entry name" value="REGULATORY PROTEIN POCR"/>
    <property type="match status" value="1"/>
</dbReference>
<proteinExistence type="predicted"/>
<keyword evidence="3" id="KW-0804">Transcription</keyword>
<name>A0A1F7RJA8_9BACT</name>
<dbReference type="Pfam" id="PF00072">
    <property type="entry name" value="Response_reg"/>
    <property type="match status" value="1"/>
</dbReference>
<evidence type="ECO:0000259" key="5">
    <source>
        <dbReference type="PROSITE" id="PS01124"/>
    </source>
</evidence>
<dbReference type="EMBL" id="MGDB01000067">
    <property type="protein sequence ID" value="OGL41613.1"/>
    <property type="molecule type" value="Genomic_DNA"/>
</dbReference>
<dbReference type="GO" id="GO:0043565">
    <property type="term" value="F:sequence-specific DNA binding"/>
    <property type="evidence" value="ECO:0007669"/>
    <property type="project" value="InterPro"/>
</dbReference>
<keyword evidence="4" id="KW-0597">Phosphoprotein</keyword>
<reference evidence="7 8" key="1">
    <citation type="journal article" date="2016" name="Nat. Commun.">
        <title>Thousands of microbial genomes shed light on interconnected biogeochemical processes in an aquifer system.</title>
        <authorList>
            <person name="Anantharaman K."/>
            <person name="Brown C.T."/>
            <person name="Hug L.A."/>
            <person name="Sharon I."/>
            <person name="Castelle C.J."/>
            <person name="Probst A.J."/>
            <person name="Thomas B.C."/>
            <person name="Singh A."/>
            <person name="Wilkins M.J."/>
            <person name="Karaoz U."/>
            <person name="Brodie E.L."/>
            <person name="Williams K.H."/>
            <person name="Hubbard S.S."/>
            <person name="Banfield J.F."/>
        </authorList>
    </citation>
    <scope>NUCLEOTIDE SEQUENCE [LARGE SCALE GENOMIC DNA]</scope>
</reference>
<evidence type="ECO:0000313" key="8">
    <source>
        <dbReference type="Proteomes" id="UP000178526"/>
    </source>
</evidence>
<evidence type="ECO:0000313" key="7">
    <source>
        <dbReference type="EMBL" id="OGL41613.1"/>
    </source>
</evidence>
<dbReference type="SUPFAM" id="SSF52172">
    <property type="entry name" value="CheY-like"/>
    <property type="match status" value="1"/>
</dbReference>
<feature type="modified residue" description="4-aspartylphosphate" evidence="4">
    <location>
        <position position="54"/>
    </location>
</feature>
<dbReference type="InterPro" id="IPR020449">
    <property type="entry name" value="Tscrpt_reg_AraC-type_HTH"/>
</dbReference>
<dbReference type="GO" id="GO:0003700">
    <property type="term" value="F:DNA-binding transcription factor activity"/>
    <property type="evidence" value="ECO:0007669"/>
    <property type="project" value="InterPro"/>
</dbReference>
<comment type="caution">
    <text evidence="7">The sequence shown here is derived from an EMBL/GenBank/DDBJ whole genome shotgun (WGS) entry which is preliminary data.</text>
</comment>
<evidence type="ECO:0000256" key="2">
    <source>
        <dbReference type="ARBA" id="ARBA00023125"/>
    </source>
</evidence>
<evidence type="ECO:0000256" key="3">
    <source>
        <dbReference type="ARBA" id="ARBA00023163"/>
    </source>
</evidence>
<dbReference type="SMART" id="SM00448">
    <property type="entry name" value="REC"/>
    <property type="match status" value="1"/>
</dbReference>
<feature type="domain" description="Response regulatory" evidence="6">
    <location>
        <begin position="6"/>
        <end position="119"/>
    </location>
</feature>
<dbReference type="Gene3D" id="3.40.50.2300">
    <property type="match status" value="1"/>
</dbReference>
<dbReference type="PROSITE" id="PS00041">
    <property type="entry name" value="HTH_ARAC_FAMILY_1"/>
    <property type="match status" value="1"/>
</dbReference>
<keyword evidence="1" id="KW-0805">Transcription regulation</keyword>
<organism evidence="7 8">
    <name type="scientific">Candidatus Schekmanbacteria bacterium GWA2_38_11</name>
    <dbReference type="NCBI Taxonomy" id="1817876"/>
    <lineage>
        <taxon>Bacteria</taxon>
        <taxon>Candidatus Schekmaniibacteriota</taxon>
    </lineage>
</organism>
<sequence>MNDKDKILLVDDDQIFRSEFKDCFEEYDIVEAPDGEEALKILKKPNEIDLVISDIKMPGMDGLEVLRKIKEMAPEMNVVILTGHGSKEVVIRALRGLASNYIEKPIDIEKTREIIESILAKNRGEADYASTDLKSKIKRVKRFVQRNCFKKVRLEDAASIVYLSPKYLSRTFKQYTGVGFSEYRLALKIKKAKTLLKKTGYNIDYIADKMGYQNTESFIRQFKKITGLAPTQYRKKINNAGKK</sequence>
<protein>
    <recommendedName>
        <fullName evidence="9">DNA-binding response regulator</fullName>
    </recommendedName>
</protein>
<dbReference type="PROSITE" id="PS50110">
    <property type="entry name" value="RESPONSE_REGULATORY"/>
    <property type="match status" value="1"/>
</dbReference>
<dbReference type="GO" id="GO:0000160">
    <property type="term" value="P:phosphorelay signal transduction system"/>
    <property type="evidence" value="ECO:0007669"/>
    <property type="project" value="InterPro"/>
</dbReference>